<dbReference type="SUPFAM" id="SSF48452">
    <property type="entry name" value="TPR-like"/>
    <property type="match status" value="1"/>
</dbReference>
<dbReference type="InParanoid" id="W0RVR6"/>
<dbReference type="eggNOG" id="COG0457">
    <property type="taxonomic scope" value="Bacteria"/>
</dbReference>
<dbReference type="PATRIC" id="fig|861299.3.peg.6196"/>
<dbReference type="HOGENOM" id="CLU_011527_2_0_0"/>
<gene>
    <name evidence="2" type="ORF">J421_6138</name>
</gene>
<dbReference type="KEGG" id="gba:J421_6138"/>
<evidence type="ECO:0000256" key="1">
    <source>
        <dbReference type="SAM" id="SignalP"/>
    </source>
</evidence>
<feature type="signal peptide" evidence="1">
    <location>
        <begin position="1"/>
        <end position="20"/>
    </location>
</feature>
<dbReference type="PANTHER" id="PTHR45588">
    <property type="entry name" value="TPR DOMAIN-CONTAINING PROTEIN"/>
    <property type="match status" value="1"/>
</dbReference>
<geneLocation type="plasmid" evidence="2 3">
    <name>2</name>
</geneLocation>
<dbReference type="OrthoDB" id="9778494at2"/>
<protein>
    <submittedName>
        <fullName evidence="2">TPR repeat-containing protein</fullName>
    </submittedName>
</protein>
<accession>W0RVR6</accession>
<name>W0RVR6_9BACT</name>
<keyword evidence="2" id="KW-0614">Plasmid</keyword>
<feature type="chain" id="PRO_5004795450" evidence="1">
    <location>
        <begin position="21"/>
        <end position="544"/>
    </location>
</feature>
<sequence>MRRSSIVALALALLPALAAAQHDHGAPRLGTVSFPNSGVRAAQTPFLRGVALLHSFEYEDAAAAFREAERADPGLAIAYWLESLTYSPILWREDDPDAGRRAVARLAPTPAARLAKAGTARERAYGAAVEAFLADTTPAARVVAFADSMRAVAERYPDDLEASAFASIGAMMAQQAGGLPPARRREETERATRFAERVFAASPNHPGAAHYLIHVADMDQSYAPRALPAARAYDKIAPDATHALHMPSHVYLSLGMWDDLVASNERAWASSRAWVRARGRTGADLSFHALTWLQYGYLEQGRWRAARALLDTTRAVLAGADLAGAAHVDARYAPGALAFLYAAETGRWDDVAIDGPTTAPTGPSTAAGREAGFLAASRYAHAVAGAMRGDTTAVIAVARTLGGVPDSATWTTRSPLAMLNALTLDALAARGRGDSALALARLRAAAAFEDRVPVIGPPSYVSAHELLGGALLASNDPRGAAVEYERSLAHQPNRSLALLGLARARAASGDRAGAADAYRKLLANWVRADADLPALAEVRAGARD</sequence>
<reference evidence="2 3" key="1">
    <citation type="journal article" date="2014" name="Genome Announc.">
        <title>Genome Sequence and Methylome of Soil Bacterium Gemmatirosa kalamazoonensis KBS708T, a Member of the Rarely Cultivated Gemmatimonadetes Phylum.</title>
        <authorList>
            <person name="Debruyn J.M."/>
            <person name="Radosevich M."/>
            <person name="Wommack K.E."/>
            <person name="Polson S.W."/>
            <person name="Hauser L.J."/>
            <person name="Fawaz M.N."/>
            <person name="Korlach J."/>
            <person name="Tsai Y.C."/>
        </authorList>
    </citation>
    <scope>NUCLEOTIDE SEQUENCE [LARGE SCALE GENOMIC DNA]</scope>
    <source>
        <strain evidence="2 3">KBS708</strain>
        <plasmid evidence="3">Plasmid 2</plasmid>
    </source>
</reference>
<evidence type="ECO:0000313" key="3">
    <source>
        <dbReference type="Proteomes" id="UP000019151"/>
    </source>
</evidence>
<evidence type="ECO:0000313" key="2">
    <source>
        <dbReference type="EMBL" id="AHG93673.1"/>
    </source>
</evidence>
<keyword evidence="1" id="KW-0732">Signal</keyword>
<organism evidence="2 3">
    <name type="scientific">Gemmatirosa kalamazoonensis</name>
    <dbReference type="NCBI Taxonomy" id="861299"/>
    <lineage>
        <taxon>Bacteria</taxon>
        <taxon>Pseudomonadati</taxon>
        <taxon>Gemmatimonadota</taxon>
        <taxon>Gemmatimonadia</taxon>
        <taxon>Gemmatimonadales</taxon>
        <taxon>Gemmatimonadaceae</taxon>
        <taxon>Gemmatirosa</taxon>
    </lineage>
</organism>
<dbReference type="InterPro" id="IPR011990">
    <property type="entry name" value="TPR-like_helical_dom_sf"/>
</dbReference>
<dbReference type="EMBL" id="CP007130">
    <property type="protein sequence ID" value="AHG93673.1"/>
    <property type="molecule type" value="Genomic_DNA"/>
</dbReference>
<keyword evidence="3" id="KW-1185">Reference proteome</keyword>
<dbReference type="AlphaFoldDB" id="W0RVR6"/>
<dbReference type="Gene3D" id="1.25.40.10">
    <property type="entry name" value="Tetratricopeptide repeat domain"/>
    <property type="match status" value="2"/>
</dbReference>
<proteinExistence type="predicted"/>
<dbReference type="Proteomes" id="UP000019151">
    <property type="component" value="Plasmid 2"/>
</dbReference>
<dbReference type="PANTHER" id="PTHR45588:SF1">
    <property type="entry name" value="WW DOMAIN-CONTAINING PROTEIN"/>
    <property type="match status" value="1"/>
</dbReference>
<dbReference type="RefSeq" id="WP_025414967.1">
    <property type="nucleotide sequence ID" value="NZ_CP007130.1"/>
</dbReference>